<dbReference type="OrthoDB" id="5332616at2759"/>
<dbReference type="EMBL" id="LNZH02000204">
    <property type="protein sequence ID" value="OCB86151.1"/>
    <property type="molecule type" value="Genomic_DNA"/>
</dbReference>
<dbReference type="InterPro" id="IPR001357">
    <property type="entry name" value="BRCT_dom"/>
</dbReference>
<comment type="cofactor">
    <cofactor evidence="1">
        <name>FAD</name>
        <dbReference type="ChEBI" id="CHEBI:57692"/>
    </cofactor>
</comment>
<comment type="caution">
    <text evidence="8">The sequence shown here is derived from an EMBL/GenBank/DDBJ whole genome shotgun (WGS) entry which is preliminary data.</text>
</comment>
<keyword evidence="2" id="KW-0285">Flavoprotein</keyword>
<dbReference type="InterPro" id="IPR004113">
    <property type="entry name" value="FAD-bd_oxidored_4_C"/>
</dbReference>
<dbReference type="Gene3D" id="3.30.43.10">
    <property type="entry name" value="Uridine Diphospho-n-acetylenolpyruvylglucosamine Reductase, domain 2"/>
    <property type="match status" value="1"/>
</dbReference>
<dbReference type="SUPFAM" id="SSF52113">
    <property type="entry name" value="BRCT domain"/>
    <property type="match status" value="1"/>
</dbReference>
<organism evidence="8 9">
    <name type="scientific">Sanghuangporus baumii</name>
    <name type="common">Phellinus baumii</name>
    <dbReference type="NCBI Taxonomy" id="108892"/>
    <lineage>
        <taxon>Eukaryota</taxon>
        <taxon>Fungi</taxon>
        <taxon>Dikarya</taxon>
        <taxon>Basidiomycota</taxon>
        <taxon>Agaricomycotina</taxon>
        <taxon>Agaricomycetes</taxon>
        <taxon>Hymenochaetales</taxon>
        <taxon>Hymenochaetaceae</taxon>
        <taxon>Sanghuangporus</taxon>
    </lineage>
</organism>
<dbReference type="PROSITE" id="PS51387">
    <property type="entry name" value="FAD_PCMH"/>
    <property type="match status" value="1"/>
</dbReference>
<keyword evidence="9" id="KW-1185">Reference proteome</keyword>
<evidence type="ECO:0000259" key="6">
    <source>
        <dbReference type="PROSITE" id="PS50172"/>
    </source>
</evidence>
<dbReference type="InterPro" id="IPR036420">
    <property type="entry name" value="BRCT_dom_sf"/>
</dbReference>
<keyword evidence="3" id="KW-0274">FAD</keyword>
<evidence type="ECO:0000256" key="4">
    <source>
        <dbReference type="ARBA" id="ARBA00023002"/>
    </source>
</evidence>
<protein>
    <submittedName>
        <fullName evidence="8">Uncharacterized protein</fullName>
    </submittedName>
</protein>
<dbReference type="Proteomes" id="UP000757232">
    <property type="component" value="Unassembled WGS sequence"/>
</dbReference>
<dbReference type="GO" id="GO:0071949">
    <property type="term" value="F:FAD binding"/>
    <property type="evidence" value="ECO:0007669"/>
    <property type="project" value="InterPro"/>
</dbReference>
<dbReference type="FunFam" id="3.30.43.10:FF:000011">
    <property type="entry name" value="D-lactate dehydrogenase (Cytochrome)"/>
    <property type="match status" value="1"/>
</dbReference>
<dbReference type="AlphaFoldDB" id="A0A9Q5HUG2"/>
<dbReference type="GO" id="GO:0005739">
    <property type="term" value="C:mitochondrion"/>
    <property type="evidence" value="ECO:0007669"/>
    <property type="project" value="TreeGrafter"/>
</dbReference>
<dbReference type="PROSITE" id="PS50172">
    <property type="entry name" value="BRCT"/>
    <property type="match status" value="1"/>
</dbReference>
<evidence type="ECO:0000313" key="8">
    <source>
        <dbReference type="EMBL" id="OCB86151.1"/>
    </source>
</evidence>
<keyword evidence="4" id="KW-0560">Oxidoreductase</keyword>
<name>A0A9Q5HUG2_SANBA</name>
<dbReference type="CDD" id="cd11655">
    <property type="entry name" value="rap1_myb-like"/>
    <property type="match status" value="1"/>
</dbReference>
<dbReference type="InterPro" id="IPR016164">
    <property type="entry name" value="FAD-linked_Oxase-like_C"/>
</dbReference>
<dbReference type="Pfam" id="PF01565">
    <property type="entry name" value="FAD_binding_4"/>
    <property type="match status" value="1"/>
</dbReference>
<proteinExistence type="predicted"/>
<dbReference type="SUPFAM" id="SSF46689">
    <property type="entry name" value="Homeodomain-like"/>
    <property type="match status" value="1"/>
</dbReference>
<dbReference type="InterPro" id="IPR016166">
    <property type="entry name" value="FAD-bd_PCMH"/>
</dbReference>
<dbReference type="InterPro" id="IPR009057">
    <property type="entry name" value="Homeodomain-like_sf"/>
</dbReference>
<dbReference type="InterPro" id="IPR051264">
    <property type="entry name" value="FAD-oxidored/transferase_4"/>
</dbReference>
<gene>
    <name evidence="8" type="ORF">A7U60_g6740</name>
</gene>
<dbReference type="PANTHER" id="PTHR43716">
    <property type="entry name" value="D-2-HYDROXYGLUTARATE DEHYDROGENASE, MITOCHONDRIAL"/>
    <property type="match status" value="1"/>
</dbReference>
<evidence type="ECO:0000256" key="2">
    <source>
        <dbReference type="ARBA" id="ARBA00022630"/>
    </source>
</evidence>
<feature type="domain" description="FAD-binding PCMH-type" evidence="7">
    <location>
        <begin position="76"/>
        <end position="310"/>
    </location>
</feature>
<evidence type="ECO:0000256" key="5">
    <source>
        <dbReference type="SAM" id="MobiDB-lite"/>
    </source>
</evidence>
<evidence type="ECO:0000256" key="1">
    <source>
        <dbReference type="ARBA" id="ARBA00001974"/>
    </source>
</evidence>
<dbReference type="Gene3D" id="3.30.70.2190">
    <property type="match status" value="1"/>
</dbReference>
<feature type="domain" description="BRCT" evidence="6">
    <location>
        <begin position="481"/>
        <end position="560"/>
    </location>
</feature>
<dbReference type="Pfam" id="PF08914">
    <property type="entry name" value="Myb_Rap1"/>
    <property type="match status" value="1"/>
</dbReference>
<reference evidence="8" key="1">
    <citation type="submission" date="2016-06" db="EMBL/GenBank/DDBJ databases">
        <title>Draft Genome sequence of the fungus Inonotus baumii.</title>
        <authorList>
            <person name="Zhu H."/>
            <person name="Lin W."/>
        </authorList>
    </citation>
    <scope>NUCLEOTIDE SEQUENCE</scope>
    <source>
        <strain evidence="8">821</strain>
    </source>
</reference>
<evidence type="ECO:0000313" key="9">
    <source>
        <dbReference type="Proteomes" id="UP000757232"/>
    </source>
</evidence>
<dbReference type="InterPro" id="IPR016169">
    <property type="entry name" value="FAD-bd_PCMH_sub2"/>
</dbReference>
<sequence>MALPRLAAYQFRRACLARRCVSSSTRALAGLNSVSEADLAHFARILPESAILSTLPPRSLSADDLANYNEDWMGKYKGKASTVVRPRTTEEVSAIMKWCWEKRIAVVPQGGNTGLVGGSVPINNELIVSLGSMSKVRSFDPVTATNAGGLRLLRYGSLHGSVLGLEVVLPDGTILNQLTELRKDNTGYDLKQLFIGSEGTLGIITGVSILTAAAPCSSNNVFLALPSFENVLPVYMKAKQQLSEILSAFEFIDRNAYDLAVKHGQGKALDDQEVEGAECFVLLETSGGKREHDEEKLNELLELLLESEEPLINTGVLSQSPSQFASIWALREGITEAVSKEGKAYKYDISIPLIAFKDVVDKTREHLQQKGLIREGAVRHVIGYGHVGDGNLHLNIVADQYLPEIQDALEPFVYEVVGNLHLNIVADQYLPEIQDALEPFVYEVVASYQGSISAEHGIGVMKTHALHYSKDTIFESDGHPVKFFLQKDIPDFERVTLENSIRSNGGLLVEKVPIRGYVVISPGTPEADRLEAEWRVGDRPHRYFVPCSWIQACLECGRLITQVFIKDTYPVRIHIHRSIANVVSRQELADRISLHGGDPNASFDEATVILASKDTEVYKTLRKDFQGREEKFVENLQWLDACIEQQFYHNSPNPVRNPGGRRAGDERMPFTEEDEANLCKWIASVIPNKHQGGRTGNKIYMELVDQPGYEWVKRHTWQSWRERYKKNAERLDRHIAAIVDVGQTNGTIPQESSQFGYFKLTEGRQSHKSRNSQKRKASEEPVAVVHTNGEGSSNVQDTQDPEWAIREGSGPVPDWARRNELSGADPELHEMKRQKTGDGTFRTFVLTPAEEGPSGPPVFSTATEFAADFGHPVPLDPVEQEIITIARDQRFLSDEVRAYFNRNGDLLSTRQRFERVRALIDSLP</sequence>
<evidence type="ECO:0000256" key="3">
    <source>
        <dbReference type="ARBA" id="ARBA00022827"/>
    </source>
</evidence>
<dbReference type="InterPro" id="IPR016167">
    <property type="entry name" value="FAD-bd_PCMH_sub1"/>
</dbReference>
<dbReference type="PANTHER" id="PTHR43716:SF1">
    <property type="entry name" value="D-2-HYDROXYGLUTARATE DEHYDROGENASE, MITOCHONDRIAL"/>
    <property type="match status" value="1"/>
</dbReference>
<dbReference type="GO" id="GO:0016491">
    <property type="term" value="F:oxidoreductase activity"/>
    <property type="evidence" value="ECO:0007669"/>
    <property type="project" value="UniProtKB-KW"/>
</dbReference>
<dbReference type="InterPro" id="IPR006094">
    <property type="entry name" value="Oxid_FAD_bind_N"/>
</dbReference>
<dbReference type="InterPro" id="IPR036318">
    <property type="entry name" value="FAD-bd_PCMH-like_sf"/>
</dbReference>
<dbReference type="InterPro" id="IPR015010">
    <property type="entry name" value="TERF2IP_Myb"/>
</dbReference>
<dbReference type="SUPFAM" id="SSF55103">
    <property type="entry name" value="FAD-linked oxidases, C-terminal domain"/>
    <property type="match status" value="1"/>
</dbReference>
<evidence type="ECO:0000259" key="7">
    <source>
        <dbReference type="PROSITE" id="PS51387"/>
    </source>
</evidence>
<dbReference type="Gene3D" id="3.30.465.10">
    <property type="match status" value="1"/>
</dbReference>
<dbReference type="SUPFAM" id="SSF56176">
    <property type="entry name" value="FAD-binding/transporter-associated domain-like"/>
    <property type="match status" value="1"/>
</dbReference>
<accession>A0A9Q5HUG2</accession>
<feature type="compositionally biased region" description="Basic residues" evidence="5">
    <location>
        <begin position="766"/>
        <end position="775"/>
    </location>
</feature>
<dbReference type="Gene3D" id="1.10.10.60">
    <property type="entry name" value="Homeodomain-like"/>
    <property type="match status" value="1"/>
</dbReference>
<feature type="region of interest" description="Disordered" evidence="5">
    <location>
        <begin position="760"/>
        <end position="783"/>
    </location>
</feature>
<dbReference type="FunFam" id="3.30.70.2190:FF:000001">
    <property type="entry name" value="D-2-hydroxyglutarate dehydrogenase mitochondrial"/>
    <property type="match status" value="1"/>
</dbReference>
<dbReference type="Gene3D" id="3.30.70.2740">
    <property type="match status" value="2"/>
</dbReference>
<dbReference type="Pfam" id="PF02913">
    <property type="entry name" value="FAD-oxidase_C"/>
    <property type="match status" value="2"/>
</dbReference>